<name>A0ACC4C183_POPAL</name>
<organism evidence="1 2">
    <name type="scientific">Populus alba</name>
    <name type="common">White poplar</name>
    <dbReference type="NCBI Taxonomy" id="43335"/>
    <lineage>
        <taxon>Eukaryota</taxon>
        <taxon>Viridiplantae</taxon>
        <taxon>Streptophyta</taxon>
        <taxon>Embryophyta</taxon>
        <taxon>Tracheophyta</taxon>
        <taxon>Spermatophyta</taxon>
        <taxon>Magnoliopsida</taxon>
        <taxon>eudicotyledons</taxon>
        <taxon>Gunneridae</taxon>
        <taxon>Pentapetalae</taxon>
        <taxon>rosids</taxon>
        <taxon>fabids</taxon>
        <taxon>Malpighiales</taxon>
        <taxon>Salicaceae</taxon>
        <taxon>Saliceae</taxon>
        <taxon>Populus</taxon>
    </lineage>
</organism>
<gene>
    <name evidence="1" type="ORF">D5086_011927</name>
</gene>
<dbReference type="Proteomes" id="UP000309997">
    <property type="component" value="Unassembled WGS sequence"/>
</dbReference>
<accession>A0ACC4C183</accession>
<reference evidence="1 2" key="1">
    <citation type="journal article" date="2024" name="Plant Biotechnol. J.">
        <title>Genome and CRISPR/Cas9 system of a widespread forest tree (Populus alba) in the world.</title>
        <authorList>
            <person name="Liu Y.J."/>
            <person name="Jiang P.F."/>
            <person name="Han X.M."/>
            <person name="Li X.Y."/>
            <person name="Wang H.M."/>
            <person name="Wang Y.J."/>
            <person name="Wang X.X."/>
            <person name="Zeng Q.Y."/>
        </authorList>
    </citation>
    <scope>NUCLEOTIDE SEQUENCE [LARGE SCALE GENOMIC DNA]</scope>
    <source>
        <strain evidence="2">cv. PAL-ZL1</strain>
    </source>
</reference>
<evidence type="ECO:0000313" key="1">
    <source>
        <dbReference type="EMBL" id="KAL3585060.1"/>
    </source>
</evidence>
<keyword evidence="2" id="KW-1185">Reference proteome</keyword>
<dbReference type="EMBL" id="RCHU02000006">
    <property type="protein sequence ID" value="KAL3585060.1"/>
    <property type="molecule type" value="Genomic_DNA"/>
</dbReference>
<proteinExistence type="predicted"/>
<sequence>MIATSVNFSAAYQSSAPRRSCLPFEELYHINDRSHEIRSFHEACALYRTVQILSKNLPLAHLDQRFTYDLVSEKKAEEAFGLTEIELGFMYNRLYSKVTEIFSLRIILNSISCLSSVSALISFSIMTMSENVYSKNDTMLSYLLLVGAVLLDCYSITVFFFSDWGMIWLSKKKYIVVCQNYCLPPLLAFFRTRKRWSSSMGQHNLISAQTKKPMSKLLKHFMRKWKIPSPVNVNRDLKALIFQQVMDKRSRYERLRYDPDTSDFLILLELLEERGYNALKSKFCHKLGWSVTDSSETQDGWPNEKKWEMISEGWVEMLMYAASHCGWKEHADALARGGELLTHVCLLMAHLGLKWDLFAVDFDALSDAVEVKHHPLYSGGGTEVIGSVNGLVFLRRSETNIAVYNLSTRECKKCYVAETEIPRRDMTTGSLEEDGGGDGVVLGCEYEVKVYSLKNDKWKKIEGLPIRLRLLSKPFFHILNRRGYGVFAGHALHWIVPQRRQLGIRDCVLGFDIRDDKFFELPQPDYENKGMNFQVDVGVLEGNLCVMCNYEHVCVDVWVMKEYGVKESWCKMFSVHAIKWIGAFMFLRPLVYSKGGDMVLLEVNGEKLLWYDWKTKHAKVVRVRGGPRSFGSEMYVESLIRINDGDRIGWKKQQELDEEEEEKRKTNRNKSCKTNREKGYRTMAKMEEGFRGLVAAFIFPDVLSPFNLLSSGLILEL</sequence>
<protein>
    <submittedName>
        <fullName evidence="1">Uncharacterized protein</fullName>
    </submittedName>
</protein>
<comment type="caution">
    <text evidence="1">The sequence shown here is derived from an EMBL/GenBank/DDBJ whole genome shotgun (WGS) entry which is preliminary data.</text>
</comment>
<evidence type="ECO:0000313" key="2">
    <source>
        <dbReference type="Proteomes" id="UP000309997"/>
    </source>
</evidence>